<gene>
    <name evidence="3" type="ORF">RXV79_19030</name>
</gene>
<evidence type="ECO:0000256" key="1">
    <source>
        <dbReference type="SAM" id="MobiDB-lite"/>
    </source>
</evidence>
<organism evidence="3 4">
    <name type="scientific">Piscinibacter gummiphilus</name>
    <dbReference type="NCBI Taxonomy" id="946333"/>
    <lineage>
        <taxon>Bacteria</taxon>
        <taxon>Pseudomonadati</taxon>
        <taxon>Pseudomonadota</taxon>
        <taxon>Betaproteobacteria</taxon>
        <taxon>Burkholderiales</taxon>
        <taxon>Sphaerotilaceae</taxon>
        <taxon>Piscinibacter</taxon>
    </lineage>
</organism>
<feature type="transmembrane region" description="Helical" evidence="2">
    <location>
        <begin position="287"/>
        <end position="307"/>
    </location>
</feature>
<feature type="transmembrane region" description="Helical" evidence="2">
    <location>
        <begin position="89"/>
        <end position="110"/>
    </location>
</feature>
<accession>A0ABZ0CVL8</accession>
<reference evidence="3 4" key="1">
    <citation type="submission" date="2023-10" db="EMBL/GenBank/DDBJ databases">
        <title>Bacteria for the degradation of biodegradable plastic PBAT(Polybutylene adipate terephthalate).</title>
        <authorList>
            <person name="Weon H.-Y."/>
            <person name="Yeon J."/>
        </authorList>
    </citation>
    <scope>NUCLEOTIDE SEQUENCE [LARGE SCALE GENOMIC DNA]</scope>
    <source>
        <strain evidence="3 4">SBD 7-3</strain>
    </source>
</reference>
<feature type="transmembrane region" description="Helical" evidence="2">
    <location>
        <begin position="35"/>
        <end position="54"/>
    </location>
</feature>
<feature type="transmembrane region" description="Helical" evidence="2">
    <location>
        <begin position="220"/>
        <end position="239"/>
    </location>
</feature>
<dbReference type="RefSeq" id="WP_316699675.1">
    <property type="nucleotide sequence ID" value="NZ_CP136336.1"/>
</dbReference>
<feature type="region of interest" description="Disordered" evidence="1">
    <location>
        <begin position="1"/>
        <end position="20"/>
    </location>
</feature>
<protein>
    <submittedName>
        <fullName evidence="3">Polysaccharide polymerase</fullName>
    </submittedName>
</protein>
<evidence type="ECO:0000313" key="3">
    <source>
        <dbReference type="EMBL" id="WOB07005.1"/>
    </source>
</evidence>
<feature type="transmembrane region" description="Helical" evidence="2">
    <location>
        <begin position="348"/>
        <end position="370"/>
    </location>
</feature>
<keyword evidence="2" id="KW-0812">Transmembrane</keyword>
<evidence type="ECO:0000256" key="2">
    <source>
        <dbReference type="SAM" id="Phobius"/>
    </source>
</evidence>
<evidence type="ECO:0000313" key="4">
    <source>
        <dbReference type="Proteomes" id="UP001303946"/>
    </source>
</evidence>
<name>A0ABZ0CVL8_9BURK</name>
<feature type="transmembrane region" description="Helical" evidence="2">
    <location>
        <begin position="66"/>
        <end position="83"/>
    </location>
</feature>
<keyword evidence="2" id="KW-1133">Transmembrane helix</keyword>
<feature type="transmembrane region" description="Helical" evidence="2">
    <location>
        <begin position="390"/>
        <end position="412"/>
    </location>
</feature>
<keyword evidence="4" id="KW-1185">Reference proteome</keyword>
<keyword evidence="2" id="KW-0472">Membrane</keyword>
<dbReference type="Proteomes" id="UP001303946">
    <property type="component" value="Chromosome"/>
</dbReference>
<proteinExistence type="predicted"/>
<feature type="transmembrane region" description="Helical" evidence="2">
    <location>
        <begin position="251"/>
        <end position="281"/>
    </location>
</feature>
<feature type="transmembrane region" description="Helical" evidence="2">
    <location>
        <begin position="143"/>
        <end position="164"/>
    </location>
</feature>
<dbReference type="EMBL" id="CP136336">
    <property type="protein sequence ID" value="WOB07005.1"/>
    <property type="molecule type" value="Genomic_DNA"/>
</dbReference>
<sequence>MAATWNDHAAPSAWARPVDQPPGSLPGAGVSDSTVYAGFLLLAVVMHHWLLCLMHNKGISVSVGRVAMAEMVIYIACVPLLLARLSLRSLITVFAVLGACGLFALLRGGYFDAKAARDLMIPLVFFWAGRSFGQNGRSLDRPLLAIAAVVVFIGLVQAVIPNLYNSLFNTFSYYVSLGGISEASAQVSGQAVTLNGMRPEGIGRTLLPQVLGAQRVSSVFLEPVSLGNFAVILLGWGLAKPGTQWRTSAWFVVAALVCIVLADSRFGFYMTGLMVLLRLVLHGRAHLLGIVFPALGAMALLVLASYLPGAGDNLVGRMTVSGQFLLGFDHLSLLGLRDFATNFGDMGYAYVFSRFSLLGAGLMWVCFYALPLHDETARRFRTFMSAYMTLILCVSGTSLFALKTAGVMWFALGALSMRRPESERDTELDIRIP</sequence>